<gene>
    <name evidence="2" type="ORF">Wenmar_00634</name>
</gene>
<name>A0A0D0NRC7_9RHOB</name>
<dbReference type="PANTHER" id="PTHR42850:SF4">
    <property type="entry name" value="ZINC-DEPENDENT ENDOPOLYPHOSPHATASE"/>
    <property type="match status" value="1"/>
</dbReference>
<dbReference type="CDD" id="cd00144">
    <property type="entry name" value="MPP_PPP_family"/>
    <property type="match status" value="1"/>
</dbReference>
<reference evidence="2 3" key="1">
    <citation type="submission" date="2013-01" db="EMBL/GenBank/DDBJ databases">
        <authorList>
            <person name="Fiebig A."/>
            <person name="Goeker M."/>
            <person name="Klenk H.-P.P."/>
        </authorList>
    </citation>
    <scope>NUCLEOTIDE SEQUENCE [LARGE SCALE GENOMIC DNA]</scope>
    <source>
        <strain evidence="2 3">DSM 24838</strain>
    </source>
</reference>
<feature type="domain" description="Calcineurin-like phosphoesterase" evidence="1">
    <location>
        <begin position="1"/>
        <end position="216"/>
    </location>
</feature>
<dbReference type="InterPro" id="IPR029052">
    <property type="entry name" value="Metallo-depent_PP-like"/>
</dbReference>
<dbReference type="AlphaFoldDB" id="A0A0D0NRC7"/>
<dbReference type="RefSeq" id="WP_018303284.1">
    <property type="nucleotide sequence ID" value="NZ_KB902293.1"/>
</dbReference>
<organism evidence="2 3">
    <name type="scientific">Wenxinia marina DSM 24838</name>
    <dbReference type="NCBI Taxonomy" id="1123501"/>
    <lineage>
        <taxon>Bacteria</taxon>
        <taxon>Pseudomonadati</taxon>
        <taxon>Pseudomonadota</taxon>
        <taxon>Alphaproteobacteria</taxon>
        <taxon>Rhodobacterales</taxon>
        <taxon>Roseobacteraceae</taxon>
        <taxon>Wenxinia</taxon>
    </lineage>
</organism>
<protein>
    <submittedName>
        <fullName evidence="2">Calcineurin-like phosphoesterase</fullName>
        <ecNumber evidence="2">3.1.3.16</ecNumber>
    </submittedName>
</protein>
<dbReference type="OrthoDB" id="9807890at2"/>
<dbReference type="STRING" id="1123501.Wenmar_00634"/>
<sequence length="263" mass="28750">MTLYAVGDIHGQLGQLELALARIEADGGPDARVVFVGDYTDRGPDSRGVLDLLVEGLTAGRNWVAIKGNHDRMFQRFLEMGEVHDDRIASGKGWLHRALGGQRTLASYADPEAASFAHPANGGIETLLSYDVEIDGGDRLERVAEAARAAVPDAHLRFLQERPLMHREGELLFVHAGVRPGVALDAQDEDDLLWIRDPFLMDERDHGPLIVHGHTALDAPEAYPNRVNIDGGAGYGRELVPVAFEGREAFALTAAERERLRPA</sequence>
<dbReference type="EC" id="3.1.3.16" evidence="2"/>
<dbReference type="GO" id="GO:0110154">
    <property type="term" value="P:RNA decapping"/>
    <property type="evidence" value="ECO:0007669"/>
    <property type="project" value="TreeGrafter"/>
</dbReference>
<dbReference type="PATRIC" id="fig|1123501.6.peg.698"/>
<dbReference type="GO" id="GO:0004722">
    <property type="term" value="F:protein serine/threonine phosphatase activity"/>
    <property type="evidence" value="ECO:0007669"/>
    <property type="project" value="UniProtKB-EC"/>
</dbReference>
<evidence type="ECO:0000313" key="3">
    <source>
        <dbReference type="Proteomes" id="UP000035100"/>
    </source>
</evidence>
<dbReference type="Gene3D" id="3.60.21.10">
    <property type="match status" value="1"/>
</dbReference>
<dbReference type="InterPro" id="IPR050126">
    <property type="entry name" value="Ap4A_hydrolase"/>
</dbReference>
<accession>A0A0D0NRC7</accession>
<keyword evidence="2" id="KW-0378">Hydrolase</keyword>
<dbReference type="InterPro" id="IPR004843">
    <property type="entry name" value="Calcineurin-like_PHP"/>
</dbReference>
<dbReference type="eggNOG" id="COG0639">
    <property type="taxonomic scope" value="Bacteria"/>
</dbReference>
<evidence type="ECO:0000313" key="2">
    <source>
        <dbReference type="EMBL" id="KIQ70750.1"/>
    </source>
</evidence>
<dbReference type="EMBL" id="AONG01000004">
    <property type="protein sequence ID" value="KIQ70750.1"/>
    <property type="molecule type" value="Genomic_DNA"/>
</dbReference>
<evidence type="ECO:0000259" key="1">
    <source>
        <dbReference type="Pfam" id="PF00149"/>
    </source>
</evidence>
<dbReference type="PANTHER" id="PTHR42850">
    <property type="entry name" value="METALLOPHOSPHOESTERASE"/>
    <property type="match status" value="1"/>
</dbReference>
<dbReference type="Proteomes" id="UP000035100">
    <property type="component" value="Unassembled WGS sequence"/>
</dbReference>
<dbReference type="SUPFAM" id="SSF56300">
    <property type="entry name" value="Metallo-dependent phosphatases"/>
    <property type="match status" value="1"/>
</dbReference>
<keyword evidence="3" id="KW-1185">Reference proteome</keyword>
<proteinExistence type="predicted"/>
<dbReference type="Pfam" id="PF00149">
    <property type="entry name" value="Metallophos"/>
    <property type="match status" value="1"/>
</dbReference>
<dbReference type="GO" id="GO:0005737">
    <property type="term" value="C:cytoplasm"/>
    <property type="evidence" value="ECO:0007669"/>
    <property type="project" value="TreeGrafter"/>
</dbReference>
<comment type="caution">
    <text evidence="2">The sequence shown here is derived from an EMBL/GenBank/DDBJ whole genome shotgun (WGS) entry which is preliminary data.</text>
</comment>
<dbReference type="GO" id="GO:0008803">
    <property type="term" value="F:bis(5'-nucleosyl)-tetraphosphatase (symmetrical) activity"/>
    <property type="evidence" value="ECO:0007669"/>
    <property type="project" value="TreeGrafter"/>
</dbReference>